<dbReference type="SMART" id="SM00382">
    <property type="entry name" value="AAA"/>
    <property type="match status" value="1"/>
</dbReference>
<accession>A0A1Y6C356</accession>
<dbReference type="GO" id="GO:0006260">
    <property type="term" value="P:DNA replication"/>
    <property type="evidence" value="ECO:0007669"/>
    <property type="project" value="TreeGrafter"/>
</dbReference>
<dbReference type="Pfam" id="PF01695">
    <property type="entry name" value="IstB_IS21"/>
    <property type="match status" value="1"/>
</dbReference>
<name>A0A1Y6C356_9BACT</name>
<dbReference type="Proteomes" id="UP000192907">
    <property type="component" value="Unassembled WGS sequence"/>
</dbReference>
<protein>
    <submittedName>
        <fullName evidence="2">DNA replication protein DnaC</fullName>
    </submittedName>
</protein>
<dbReference type="InterPro" id="IPR027417">
    <property type="entry name" value="P-loop_NTPase"/>
</dbReference>
<organism evidence="2 3">
    <name type="scientific">Pseudobacteriovorax antillogorgiicola</name>
    <dbReference type="NCBI Taxonomy" id="1513793"/>
    <lineage>
        <taxon>Bacteria</taxon>
        <taxon>Pseudomonadati</taxon>
        <taxon>Bdellovibrionota</taxon>
        <taxon>Oligoflexia</taxon>
        <taxon>Oligoflexales</taxon>
        <taxon>Pseudobacteriovoracaceae</taxon>
        <taxon>Pseudobacteriovorax</taxon>
    </lineage>
</organism>
<dbReference type="CDD" id="cd00009">
    <property type="entry name" value="AAA"/>
    <property type="match status" value="1"/>
</dbReference>
<dbReference type="STRING" id="1513793.SAMN06296036_112107"/>
<evidence type="ECO:0000259" key="1">
    <source>
        <dbReference type="SMART" id="SM00382"/>
    </source>
</evidence>
<dbReference type="InterPro" id="IPR003593">
    <property type="entry name" value="AAA+_ATPase"/>
</dbReference>
<keyword evidence="3" id="KW-1185">Reference proteome</keyword>
<evidence type="ECO:0000313" key="3">
    <source>
        <dbReference type="Proteomes" id="UP000192907"/>
    </source>
</evidence>
<dbReference type="OrthoDB" id="9770694at2"/>
<sequence length="321" mass="35902">MVKLTRKLKQELTEPKSQDPDLLKQSYCALQQKLSCCDGVGYRLNLKGAYTQASLCDCVSSCKSCFGRVRRMVDGVSCPCRTPNPSRIVNILNMAGIPSRYGTAKLDKFSNFTGNGREILQAIAVWLREFSLEQPKGLLLGGPVGVGKTFLLSAIAKNFAARGLTVRFVDFFQLLNELKAAYSDAKSDANVLKPLINVDVLIIDEMGKGRNSDWEMSILDQVVMGRYNQNKIVVASTNYDLKPQKMVPLAQKDLLNEGMSGGFNLDSYEPLETRIGQRIYSRLVETCMIMELSGNDFRRQFMESHKSMLKSSPQPVERRIT</sequence>
<evidence type="ECO:0000313" key="2">
    <source>
        <dbReference type="EMBL" id="SMF40844.1"/>
    </source>
</evidence>
<reference evidence="3" key="1">
    <citation type="submission" date="2017-04" db="EMBL/GenBank/DDBJ databases">
        <authorList>
            <person name="Varghese N."/>
            <person name="Submissions S."/>
        </authorList>
    </citation>
    <scope>NUCLEOTIDE SEQUENCE [LARGE SCALE GENOMIC DNA]</scope>
    <source>
        <strain evidence="3">RKEM611</strain>
    </source>
</reference>
<dbReference type="PANTHER" id="PTHR30050">
    <property type="entry name" value="CHROMOSOMAL REPLICATION INITIATOR PROTEIN DNAA"/>
    <property type="match status" value="1"/>
</dbReference>
<dbReference type="Gene3D" id="3.40.50.300">
    <property type="entry name" value="P-loop containing nucleotide triphosphate hydrolases"/>
    <property type="match status" value="1"/>
</dbReference>
<gene>
    <name evidence="2" type="ORF">SAMN06296036_112107</name>
</gene>
<dbReference type="RefSeq" id="WP_132320493.1">
    <property type="nucleotide sequence ID" value="NZ_FWZT01000012.1"/>
</dbReference>
<proteinExistence type="predicted"/>
<dbReference type="EMBL" id="FWZT01000012">
    <property type="protein sequence ID" value="SMF40844.1"/>
    <property type="molecule type" value="Genomic_DNA"/>
</dbReference>
<dbReference type="InterPro" id="IPR002611">
    <property type="entry name" value="IstB_ATP-bd"/>
</dbReference>
<dbReference type="GO" id="GO:0005524">
    <property type="term" value="F:ATP binding"/>
    <property type="evidence" value="ECO:0007669"/>
    <property type="project" value="InterPro"/>
</dbReference>
<feature type="domain" description="AAA+ ATPase" evidence="1">
    <location>
        <begin position="134"/>
        <end position="260"/>
    </location>
</feature>
<dbReference type="AlphaFoldDB" id="A0A1Y6C356"/>
<dbReference type="SUPFAM" id="SSF52540">
    <property type="entry name" value="P-loop containing nucleoside triphosphate hydrolases"/>
    <property type="match status" value="1"/>
</dbReference>
<dbReference type="PANTHER" id="PTHR30050:SF4">
    <property type="entry name" value="ATP-BINDING PROTEIN RV3427C IN INSERTION SEQUENCE-RELATED"/>
    <property type="match status" value="1"/>
</dbReference>